<dbReference type="InterPro" id="IPR009959">
    <property type="entry name" value="Cyclase_SnoaL-like"/>
</dbReference>
<proteinExistence type="predicted"/>
<organism evidence="1 2">
    <name type="scientific">Faunimonas pinastri</name>
    <dbReference type="NCBI Taxonomy" id="1855383"/>
    <lineage>
        <taxon>Bacteria</taxon>
        <taxon>Pseudomonadati</taxon>
        <taxon>Pseudomonadota</taxon>
        <taxon>Alphaproteobacteria</taxon>
        <taxon>Hyphomicrobiales</taxon>
        <taxon>Afifellaceae</taxon>
        <taxon>Faunimonas</taxon>
    </lineage>
</organism>
<dbReference type="AlphaFoldDB" id="A0A1H9HU62"/>
<reference evidence="1 2" key="1">
    <citation type="submission" date="2016-10" db="EMBL/GenBank/DDBJ databases">
        <authorList>
            <person name="de Groot N.N."/>
        </authorList>
    </citation>
    <scope>NUCLEOTIDE SEQUENCE [LARGE SCALE GENOMIC DNA]</scope>
    <source>
        <strain evidence="1 2">A52C2</strain>
    </source>
</reference>
<dbReference type="GO" id="GO:0030638">
    <property type="term" value="P:polyketide metabolic process"/>
    <property type="evidence" value="ECO:0007669"/>
    <property type="project" value="InterPro"/>
</dbReference>
<dbReference type="PANTHER" id="PTHR38436">
    <property type="entry name" value="POLYKETIDE CYCLASE SNOAL-LIKE DOMAIN"/>
    <property type="match status" value="1"/>
</dbReference>
<keyword evidence="2" id="KW-1185">Reference proteome</keyword>
<dbReference type="InterPro" id="IPR032710">
    <property type="entry name" value="NTF2-like_dom_sf"/>
</dbReference>
<protein>
    <submittedName>
        <fullName evidence="1">Predicted ester cyclase</fullName>
    </submittedName>
</protein>
<accession>A0A1H9HU62</accession>
<dbReference type="SUPFAM" id="SSF54427">
    <property type="entry name" value="NTF2-like"/>
    <property type="match status" value="1"/>
</dbReference>
<evidence type="ECO:0000313" key="2">
    <source>
        <dbReference type="Proteomes" id="UP000199647"/>
    </source>
</evidence>
<dbReference type="Pfam" id="PF07366">
    <property type="entry name" value="SnoaL"/>
    <property type="match status" value="1"/>
</dbReference>
<dbReference type="PANTHER" id="PTHR38436:SF1">
    <property type="entry name" value="ESTER CYCLASE"/>
    <property type="match status" value="1"/>
</dbReference>
<gene>
    <name evidence="1" type="ORF">SAMN05216548_106162</name>
</gene>
<dbReference type="RefSeq" id="WP_092496512.1">
    <property type="nucleotide sequence ID" value="NZ_FOFG01000006.1"/>
</dbReference>
<dbReference type="STRING" id="1855383.SAMN05216548_106162"/>
<evidence type="ECO:0000313" key="1">
    <source>
        <dbReference type="EMBL" id="SEQ65817.1"/>
    </source>
</evidence>
<dbReference type="Gene3D" id="3.10.450.50">
    <property type="match status" value="1"/>
</dbReference>
<name>A0A1H9HU62_9HYPH</name>
<dbReference type="OrthoDB" id="9810441at2"/>
<dbReference type="EMBL" id="FOFG01000006">
    <property type="protein sequence ID" value="SEQ65817.1"/>
    <property type="molecule type" value="Genomic_DNA"/>
</dbReference>
<dbReference type="Proteomes" id="UP000199647">
    <property type="component" value="Unassembled WGS sequence"/>
</dbReference>
<sequence>MTSAGLADLYREYIACLNRQDWDNLGNSVHDDVCYNGERIGLSGYRRMLERDFREIPDLQFHIELLVSEPPVIASRLAFDCTPVGTFLGVPVDGTRIRFSENVFYEFRDRQIVRVWSVIDKAAVETQMQSRIQDRTRGAGL</sequence>